<dbReference type="AlphaFoldDB" id="A0A200R9H6"/>
<reference evidence="1 2" key="1">
    <citation type="journal article" date="2017" name="Mol. Plant">
        <title>The Genome of Medicinal Plant Macleaya cordata Provides New Insights into Benzylisoquinoline Alkaloids Metabolism.</title>
        <authorList>
            <person name="Liu X."/>
            <person name="Liu Y."/>
            <person name="Huang P."/>
            <person name="Ma Y."/>
            <person name="Qing Z."/>
            <person name="Tang Q."/>
            <person name="Cao H."/>
            <person name="Cheng P."/>
            <person name="Zheng Y."/>
            <person name="Yuan Z."/>
            <person name="Zhou Y."/>
            <person name="Liu J."/>
            <person name="Tang Z."/>
            <person name="Zhuo Y."/>
            <person name="Zhang Y."/>
            <person name="Yu L."/>
            <person name="Huang J."/>
            <person name="Yang P."/>
            <person name="Peng Q."/>
            <person name="Zhang J."/>
            <person name="Jiang W."/>
            <person name="Zhang Z."/>
            <person name="Lin K."/>
            <person name="Ro D.K."/>
            <person name="Chen X."/>
            <person name="Xiong X."/>
            <person name="Shang Y."/>
            <person name="Huang S."/>
            <person name="Zeng J."/>
        </authorList>
    </citation>
    <scope>NUCLEOTIDE SEQUENCE [LARGE SCALE GENOMIC DNA]</scope>
    <source>
        <strain evidence="2">cv. BLH2017</strain>
        <tissue evidence="1">Root</tissue>
    </source>
</reference>
<sequence>MQTPAISYQVSLFCISINKIFTGFLSSQQLWGTQPIMDLTPRNQSSTYQDLIVLDYHQQILHWGWNKKLYCHINGINFNIQDGIPTSSPYEQP</sequence>
<name>A0A200R9H6_MACCD</name>
<gene>
    <name evidence="1" type="ORF">BVC80_1537g17</name>
</gene>
<dbReference type="InParanoid" id="A0A200R9H6"/>
<dbReference type="EMBL" id="MVGT01000204">
    <property type="protein sequence ID" value="OVA19361.1"/>
    <property type="molecule type" value="Genomic_DNA"/>
</dbReference>
<organism evidence="1 2">
    <name type="scientific">Macleaya cordata</name>
    <name type="common">Five-seeded plume-poppy</name>
    <name type="synonym">Bocconia cordata</name>
    <dbReference type="NCBI Taxonomy" id="56857"/>
    <lineage>
        <taxon>Eukaryota</taxon>
        <taxon>Viridiplantae</taxon>
        <taxon>Streptophyta</taxon>
        <taxon>Embryophyta</taxon>
        <taxon>Tracheophyta</taxon>
        <taxon>Spermatophyta</taxon>
        <taxon>Magnoliopsida</taxon>
        <taxon>Ranunculales</taxon>
        <taxon>Papaveraceae</taxon>
        <taxon>Papaveroideae</taxon>
        <taxon>Macleaya</taxon>
    </lineage>
</organism>
<dbReference type="Proteomes" id="UP000195402">
    <property type="component" value="Unassembled WGS sequence"/>
</dbReference>
<comment type="caution">
    <text evidence="1">The sequence shown here is derived from an EMBL/GenBank/DDBJ whole genome shotgun (WGS) entry which is preliminary data.</text>
</comment>
<proteinExistence type="predicted"/>
<evidence type="ECO:0000313" key="2">
    <source>
        <dbReference type="Proteomes" id="UP000195402"/>
    </source>
</evidence>
<evidence type="ECO:0000313" key="1">
    <source>
        <dbReference type="EMBL" id="OVA19361.1"/>
    </source>
</evidence>
<accession>A0A200R9H6</accession>
<protein>
    <submittedName>
        <fullName evidence="1">Uncharacterized protein</fullName>
    </submittedName>
</protein>
<keyword evidence="2" id="KW-1185">Reference proteome</keyword>